<dbReference type="SFLD" id="SFLDS00003">
    <property type="entry name" value="Haloacid_Dehalogenase"/>
    <property type="match status" value="1"/>
</dbReference>
<dbReference type="PRINTS" id="PR00119">
    <property type="entry name" value="CATATPASE"/>
</dbReference>
<accession>A0ABM6RQ02</accession>
<dbReference type="InterPro" id="IPR008250">
    <property type="entry name" value="ATPase_P-typ_transduc_dom_A_sf"/>
</dbReference>
<dbReference type="NCBIfam" id="TIGR01525">
    <property type="entry name" value="ATPase-IB_hvy"/>
    <property type="match status" value="1"/>
</dbReference>
<dbReference type="EC" id="7.2.2.8" evidence="3"/>
<evidence type="ECO:0000256" key="1">
    <source>
        <dbReference type="ARBA" id="ARBA00004127"/>
    </source>
</evidence>
<reference evidence="16 17" key="1">
    <citation type="journal article" date="2019" name="Sci. Rep.">
        <title>Sulfobacillus thermotolerans: new insights into resistance and metabolic capacities of acidophilic chemolithotrophs.</title>
        <authorList>
            <person name="Panyushkina A.E."/>
            <person name="Babenko V.V."/>
            <person name="Nikitina A.S."/>
            <person name="Selezneva O.V."/>
            <person name="Tsaplina I.A."/>
            <person name="Letarova M.A."/>
            <person name="Kostryukova E.S."/>
            <person name="Letarov A.V."/>
        </authorList>
    </citation>
    <scope>NUCLEOTIDE SEQUENCE [LARGE SCALE GENOMIC DNA]</scope>
    <source>
        <strain evidence="16 17">Kr1</strain>
    </source>
</reference>
<dbReference type="InterPro" id="IPR036163">
    <property type="entry name" value="HMA_dom_sf"/>
</dbReference>
<dbReference type="Gene3D" id="3.40.1110.10">
    <property type="entry name" value="Calcium-transporting ATPase, cytoplasmic domain N"/>
    <property type="match status" value="1"/>
</dbReference>
<feature type="domain" description="HMA" evidence="15">
    <location>
        <begin position="74"/>
        <end position="140"/>
    </location>
</feature>
<evidence type="ECO:0000256" key="10">
    <source>
        <dbReference type="ARBA" id="ARBA00022989"/>
    </source>
</evidence>
<keyword evidence="17" id="KW-1185">Reference proteome</keyword>
<evidence type="ECO:0000256" key="2">
    <source>
        <dbReference type="ARBA" id="ARBA00006024"/>
    </source>
</evidence>
<dbReference type="InterPro" id="IPR006121">
    <property type="entry name" value="HMA_dom"/>
</dbReference>
<keyword evidence="8 14" id="KW-0067">ATP-binding</keyword>
<keyword evidence="12 14" id="KW-0472">Membrane</keyword>
<keyword evidence="7" id="KW-0813">Transport</keyword>
<dbReference type="PROSITE" id="PS50846">
    <property type="entry name" value="HMA_2"/>
    <property type="match status" value="1"/>
</dbReference>
<dbReference type="SUPFAM" id="SSF56784">
    <property type="entry name" value="HAD-like"/>
    <property type="match status" value="1"/>
</dbReference>
<dbReference type="InterPro" id="IPR023299">
    <property type="entry name" value="ATPase_P-typ_cyto_dom_N"/>
</dbReference>
<dbReference type="Proteomes" id="UP000325292">
    <property type="component" value="Chromosome"/>
</dbReference>
<keyword evidence="9" id="KW-1278">Translocase</keyword>
<keyword evidence="10 14" id="KW-1133">Transmembrane helix</keyword>
<feature type="transmembrane region" description="Helical" evidence="14">
    <location>
        <begin position="440"/>
        <end position="464"/>
    </location>
</feature>
<dbReference type="InterPro" id="IPR023298">
    <property type="entry name" value="ATPase_P-typ_TM_dom_sf"/>
</dbReference>
<sequence length="814" mass="87625">MAVLTCYLCEQPVITEVPGDGHIFCCHGCRELWRLLGDEEIKELKSRPGINWENLRENITVPTPPVISLNADPKTVTIDIDGMWCASCSILVEQVLTRMPGVLGAQIDFATSTAQVAMDAATTSSKDLEDAIIKLGYDAKERDRDDEDLESDRDLTLLRRFGVSAVLTVFVMMFSVPVWSGYLPTFPPSLREALEYGLWAIATPSVFWSGWPFLRGAWSSLRHGVPTMDLLIAIGSLSAYGYSVYTIFAGGRYLYFDTATMFITFLLLSRNLEVGTRNRAAGVVRMLSRLSVKSAWVLKDGHEVQTDINQVQVGDHVVVRPGEKVPVDGTVLDGHSAIDEAFLTGEAVPVDKSIGSTVYAGTINSTGRLVIQALRVSSDTILAQTARFVKAAQGAQGQWRKLADRVLRIFVPAVLVAGVLTLLYWLLIAKVGTAPALLNMIAVFVIACPCALSVATPLAVLAGAQRLGGYGMLLRSDDALERAAEVDTVILDKTGTLTTGQMTLTGLWPETPEVLQMVGSLEIASEHPIATAVSKYVEQTGTPLRPIANFSEEPGWGVAGELDNHHLRIGALEGHEQLDDAMAERVATWRDEGRTIAKLEVDGHVRAILSVGDQLRAQAREAISQLKAQGLAIWMATGDSPEAAALVANQVGIEHYLSRQKPLDKAALVEKLEAEGHHVAFVGDGINDSPALVKAHLGIAMGTGSDIAIEAGHLTLTRPNLMSLVDTLTTSKQVTRIIKQNLLWALFYNALALPAAAMGYTGPFIAAVAMLLSSAFVLANSLRILGFSPKRYVVGTSVVIGVGTSLALLAFLGI</sequence>
<feature type="transmembrane region" description="Helical" evidence="14">
    <location>
        <begin position="161"/>
        <end position="184"/>
    </location>
</feature>
<comment type="subcellular location">
    <subcellularLocation>
        <location evidence="14">Cell membrane</location>
    </subcellularLocation>
    <subcellularLocation>
        <location evidence="1">Endomembrane system</location>
        <topology evidence="1">Multi-pass membrane protein</topology>
    </subcellularLocation>
</comment>
<evidence type="ECO:0000256" key="6">
    <source>
        <dbReference type="ARBA" id="ARBA00022741"/>
    </source>
</evidence>
<dbReference type="Pfam" id="PF00122">
    <property type="entry name" value="E1-E2_ATPase"/>
    <property type="match status" value="1"/>
</dbReference>
<evidence type="ECO:0000256" key="3">
    <source>
        <dbReference type="ARBA" id="ARBA00012517"/>
    </source>
</evidence>
<evidence type="ECO:0000256" key="7">
    <source>
        <dbReference type="ARBA" id="ARBA00022796"/>
    </source>
</evidence>
<dbReference type="Pfam" id="PF00702">
    <property type="entry name" value="Hydrolase"/>
    <property type="match status" value="1"/>
</dbReference>
<comment type="catalytic activity">
    <reaction evidence="13">
        <text>Cu(+)(in) + ATP + H2O = Cu(+)(out) + ADP + phosphate + H(+)</text>
        <dbReference type="Rhea" id="RHEA:25792"/>
        <dbReference type="ChEBI" id="CHEBI:15377"/>
        <dbReference type="ChEBI" id="CHEBI:15378"/>
        <dbReference type="ChEBI" id="CHEBI:30616"/>
        <dbReference type="ChEBI" id="CHEBI:43474"/>
        <dbReference type="ChEBI" id="CHEBI:49552"/>
        <dbReference type="ChEBI" id="CHEBI:456216"/>
        <dbReference type="EC" id="7.2.2.8"/>
    </reaction>
</comment>
<dbReference type="CDD" id="cd00371">
    <property type="entry name" value="HMA"/>
    <property type="match status" value="1"/>
</dbReference>
<comment type="similarity">
    <text evidence="2 14">Belongs to the cation transport ATPase (P-type) (TC 3.A.3) family. Type IB subfamily.</text>
</comment>
<evidence type="ECO:0000313" key="17">
    <source>
        <dbReference type="Proteomes" id="UP000325292"/>
    </source>
</evidence>
<dbReference type="InterPro" id="IPR023214">
    <property type="entry name" value="HAD_sf"/>
</dbReference>
<evidence type="ECO:0000256" key="14">
    <source>
        <dbReference type="RuleBase" id="RU362081"/>
    </source>
</evidence>
<dbReference type="SUPFAM" id="SSF81660">
    <property type="entry name" value="Metal cation-transporting ATPase, ATP-binding domain N"/>
    <property type="match status" value="1"/>
</dbReference>
<protein>
    <recommendedName>
        <fullName evidence="3">P-type Cu(+) transporter</fullName>
        <ecNumber evidence="3">7.2.2.8</ecNumber>
    </recommendedName>
</protein>
<dbReference type="PRINTS" id="PR00120">
    <property type="entry name" value="HATPASE"/>
</dbReference>
<dbReference type="InterPro" id="IPR017969">
    <property type="entry name" value="Heavy-metal-associated_CS"/>
</dbReference>
<evidence type="ECO:0000313" key="16">
    <source>
        <dbReference type="EMBL" id="AUW93375.1"/>
    </source>
</evidence>
<keyword evidence="4 14" id="KW-0812">Transmembrane</keyword>
<dbReference type="Gene3D" id="3.30.70.100">
    <property type="match status" value="1"/>
</dbReference>
<evidence type="ECO:0000256" key="9">
    <source>
        <dbReference type="ARBA" id="ARBA00022967"/>
    </source>
</evidence>
<dbReference type="SUPFAM" id="SSF55008">
    <property type="entry name" value="HMA, heavy metal-associated domain"/>
    <property type="match status" value="1"/>
</dbReference>
<dbReference type="SUPFAM" id="SSF81665">
    <property type="entry name" value="Calcium ATPase, transmembrane domain M"/>
    <property type="match status" value="1"/>
</dbReference>
<name>A0ABM6RQ02_9FIRM</name>
<feature type="transmembrane region" description="Helical" evidence="14">
    <location>
        <begin position="792"/>
        <end position="812"/>
    </location>
</feature>
<evidence type="ECO:0000256" key="4">
    <source>
        <dbReference type="ARBA" id="ARBA00022692"/>
    </source>
</evidence>
<feature type="transmembrane region" description="Helical" evidence="14">
    <location>
        <begin position="764"/>
        <end position="785"/>
    </location>
</feature>
<evidence type="ECO:0000256" key="12">
    <source>
        <dbReference type="ARBA" id="ARBA00023136"/>
    </source>
</evidence>
<keyword evidence="7" id="KW-0187">Copper transport</keyword>
<evidence type="ECO:0000256" key="13">
    <source>
        <dbReference type="ARBA" id="ARBA00049289"/>
    </source>
</evidence>
<dbReference type="InterPro" id="IPR018303">
    <property type="entry name" value="ATPase_P-typ_P_site"/>
</dbReference>
<dbReference type="EMBL" id="CP019454">
    <property type="protein sequence ID" value="AUW93375.1"/>
    <property type="molecule type" value="Genomic_DNA"/>
</dbReference>
<feature type="transmembrane region" description="Helical" evidence="14">
    <location>
        <begin position="253"/>
        <end position="269"/>
    </location>
</feature>
<keyword evidence="14" id="KW-1003">Cell membrane</keyword>
<dbReference type="NCBIfam" id="TIGR01511">
    <property type="entry name" value="ATPase-IB1_Cu"/>
    <property type="match status" value="1"/>
</dbReference>
<dbReference type="InterPro" id="IPR059000">
    <property type="entry name" value="ATPase_P-type_domA"/>
</dbReference>
<dbReference type="SUPFAM" id="SSF81653">
    <property type="entry name" value="Calcium ATPase, transduction domain A"/>
    <property type="match status" value="1"/>
</dbReference>
<evidence type="ECO:0000256" key="11">
    <source>
        <dbReference type="ARBA" id="ARBA00023008"/>
    </source>
</evidence>
<dbReference type="SFLD" id="SFLDF00027">
    <property type="entry name" value="p-type_atpase"/>
    <property type="match status" value="1"/>
</dbReference>
<keyword evidence="6 14" id="KW-0547">Nucleotide-binding</keyword>
<feature type="transmembrane region" description="Helical" evidence="14">
    <location>
        <begin position="230"/>
        <end position="247"/>
    </location>
</feature>
<feature type="transmembrane region" description="Helical" evidence="14">
    <location>
        <begin position="196"/>
        <end position="218"/>
    </location>
</feature>
<dbReference type="Gene3D" id="3.40.50.1000">
    <property type="entry name" value="HAD superfamily/HAD-like"/>
    <property type="match status" value="1"/>
</dbReference>
<dbReference type="Pfam" id="PF00403">
    <property type="entry name" value="HMA"/>
    <property type="match status" value="1"/>
</dbReference>
<feature type="transmembrane region" description="Helical" evidence="14">
    <location>
        <begin position="741"/>
        <end position="758"/>
    </location>
</feature>
<dbReference type="PROSITE" id="PS01229">
    <property type="entry name" value="COF_2"/>
    <property type="match status" value="1"/>
</dbReference>
<dbReference type="InterPro" id="IPR044492">
    <property type="entry name" value="P_typ_ATPase_HD_dom"/>
</dbReference>
<dbReference type="NCBIfam" id="TIGR01494">
    <property type="entry name" value="ATPase_P-type"/>
    <property type="match status" value="1"/>
</dbReference>
<dbReference type="PROSITE" id="PS01047">
    <property type="entry name" value="HMA_1"/>
    <property type="match status" value="1"/>
</dbReference>
<keyword evidence="7" id="KW-0406">Ion transport</keyword>
<feature type="transmembrane region" description="Helical" evidence="14">
    <location>
        <begin position="406"/>
        <end position="428"/>
    </location>
</feature>
<dbReference type="PANTHER" id="PTHR43520:SF8">
    <property type="entry name" value="P-TYPE CU(+) TRANSPORTER"/>
    <property type="match status" value="1"/>
</dbReference>
<dbReference type="Gene3D" id="2.70.150.10">
    <property type="entry name" value="Calcium-transporting ATPase, cytoplasmic transduction domain A"/>
    <property type="match status" value="1"/>
</dbReference>
<evidence type="ECO:0000256" key="8">
    <source>
        <dbReference type="ARBA" id="ARBA00022840"/>
    </source>
</evidence>
<dbReference type="InterPro" id="IPR027256">
    <property type="entry name" value="P-typ_ATPase_IB"/>
</dbReference>
<organism evidence="16 17">
    <name type="scientific">Sulfobacillus thermotolerans</name>
    <dbReference type="NCBI Taxonomy" id="338644"/>
    <lineage>
        <taxon>Bacteria</taxon>
        <taxon>Bacillati</taxon>
        <taxon>Bacillota</taxon>
        <taxon>Clostridia</taxon>
        <taxon>Eubacteriales</taxon>
        <taxon>Clostridiales Family XVII. Incertae Sedis</taxon>
        <taxon>Sulfobacillus</taxon>
    </lineage>
</organism>
<keyword evidence="11" id="KW-0186">Copper</keyword>
<evidence type="ECO:0000259" key="15">
    <source>
        <dbReference type="PROSITE" id="PS50846"/>
    </source>
</evidence>
<proteinExistence type="inferred from homology"/>
<gene>
    <name evidence="16" type="ORF">BXT84_04925</name>
</gene>
<dbReference type="PANTHER" id="PTHR43520">
    <property type="entry name" value="ATP7, ISOFORM B"/>
    <property type="match status" value="1"/>
</dbReference>
<dbReference type="InterPro" id="IPR001757">
    <property type="entry name" value="P_typ_ATPase"/>
</dbReference>
<keyword evidence="5 14" id="KW-0479">Metal-binding</keyword>
<dbReference type="PROSITE" id="PS00154">
    <property type="entry name" value="ATPASE_E1_E2"/>
    <property type="match status" value="1"/>
</dbReference>
<evidence type="ECO:0000256" key="5">
    <source>
        <dbReference type="ARBA" id="ARBA00022723"/>
    </source>
</evidence>
<dbReference type="SFLD" id="SFLDG00002">
    <property type="entry name" value="C1.7:_P-type_atpase_like"/>
    <property type="match status" value="1"/>
</dbReference>
<dbReference type="InterPro" id="IPR036412">
    <property type="entry name" value="HAD-like_sf"/>
</dbReference>